<evidence type="ECO:0000313" key="2">
    <source>
        <dbReference type="EMBL" id="GFH37003.1"/>
    </source>
</evidence>
<comment type="caution">
    <text evidence="2">The sequence shown here is derived from an EMBL/GenBank/DDBJ whole genome shotgun (WGS) entry which is preliminary data.</text>
</comment>
<feature type="compositionally biased region" description="Low complexity" evidence="1">
    <location>
        <begin position="33"/>
        <end position="48"/>
    </location>
</feature>
<organism evidence="2 3">
    <name type="scientific">Streptomyces pacificus</name>
    <dbReference type="NCBI Taxonomy" id="2705029"/>
    <lineage>
        <taxon>Bacteria</taxon>
        <taxon>Bacillati</taxon>
        <taxon>Actinomycetota</taxon>
        <taxon>Actinomycetes</taxon>
        <taxon>Kitasatosporales</taxon>
        <taxon>Streptomycetaceae</taxon>
        <taxon>Streptomyces</taxon>
    </lineage>
</organism>
<keyword evidence="3" id="KW-1185">Reference proteome</keyword>
<dbReference type="AlphaFoldDB" id="A0A6A0AXB1"/>
<protein>
    <submittedName>
        <fullName evidence="2">Uncharacterized protein</fullName>
    </submittedName>
</protein>
<accession>A0A6A0AXB1</accession>
<dbReference type="Proteomes" id="UP000484988">
    <property type="component" value="Unassembled WGS sequence"/>
</dbReference>
<gene>
    <name evidence="2" type="ORF">SCWH03_32360</name>
</gene>
<name>A0A6A0AXB1_9ACTN</name>
<proteinExistence type="predicted"/>
<evidence type="ECO:0000313" key="3">
    <source>
        <dbReference type="Proteomes" id="UP000484988"/>
    </source>
</evidence>
<sequence length="96" mass="9614">MAPIFFTPASRADPLLLTRRSGTGAGGAEGEDGPAAGGVAAPAVTEAGRVPEPGTAAGTRRLHGRDRAGMRQRDEEAPGAFAGAGPRRSRVPAQAP</sequence>
<feature type="region of interest" description="Disordered" evidence="1">
    <location>
        <begin position="1"/>
        <end position="96"/>
    </location>
</feature>
<reference evidence="2 3" key="1">
    <citation type="submission" date="2020-02" db="EMBL/GenBank/DDBJ databases">
        <title>Whole Genome Shotgun Sequence of Streptomyces sp. strain CWH03.</title>
        <authorList>
            <person name="Dohra H."/>
            <person name="Kodani S."/>
            <person name="Yamamura H."/>
        </authorList>
    </citation>
    <scope>NUCLEOTIDE SEQUENCE [LARGE SCALE GENOMIC DNA]</scope>
    <source>
        <strain evidence="2 3">CWH03</strain>
    </source>
</reference>
<dbReference type="EMBL" id="BLLG01000008">
    <property type="protein sequence ID" value="GFH37003.1"/>
    <property type="molecule type" value="Genomic_DNA"/>
</dbReference>
<feature type="compositionally biased region" description="Basic and acidic residues" evidence="1">
    <location>
        <begin position="65"/>
        <end position="76"/>
    </location>
</feature>
<evidence type="ECO:0000256" key="1">
    <source>
        <dbReference type="SAM" id="MobiDB-lite"/>
    </source>
</evidence>